<reference evidence="2" key="1">
    <citation type="journal article" date="2019" name="Curr. Biol.">
        <title>Genome Sequence of Striga asiatica Provides Insight into the Evolution of Plant Parasitism.</title>
        <authorList>
            <person name="Yoshida S."/>
            <person name="Kim S."/>
            <person name="Wafula E.K."/>
            <person name="Tanskanen J."/>
            <person name="Kim Y.M."/>
            <person name="Honaas L."/>
            <person name="Yang Z."/>
            <person name="Spallek T."/>
            <person name="Conn C.E."/>
            <person name="Ichihashi Y."/>
            <person name="Cheong K."/>
            <person name="Cui S."/>
            <person name="Der J.P."/>
            <person name="Gundlach H."/>
            <person name="Jiao Y."/>
            <person name="Hori C."/>
            <person name="Ishida J.K."/>
            <person name="Kasahara H."/>
            <person name="Kiba T."/>
            <person name="Kim M.S."/>
            <person name="Koo N."/>
            <person name="Laohavisit A."/>
            <person name="Lee Y.H."/>
            <person name="Lumba S."/>
            <person name="McCourt P."/>
            <person name="Mortimer J.C."/>
            <person name="Mutuku J.M."/>
            <person name="Nomura T."/>
            <person name="Sasaki-Sekimoto Y."/>
            <person name="Seto Y."/>
            <person name="Wang Y."/>
            <person name="Wakatake T."/>
            <person name="Sakakibara H."/>
            <person name="Demura T."/>
            <person name="Yamaguchi S."/>
            <person name="Yoneyama K."/>
            <person name="Manabe R.I."/>
            <person name="Nelson D.C."/>
            <person name="Schulman A.H."/>
            <person name="Timko M.P."/>
            <person name="dePamphilis C.W."/>
            <person name="Choi D."/>
            <person name="Shirasu K."/>
        </authorList>
    </citation>
    <scope>NUCLEOTIDE SEQUENCE [LARGE SCALE GENOMIC DNA]</scope>
    <source>
        <strain evidence="2">cv. UVA1</strain>
    </source>
</reference>
<evidence type="ECO:0000313" key="1">
    <source>
        <dbReference type="EMBL" id="GER43312.1"/>
    </source>
</evidence>
<keyword evidence="1" id="KW-0808">Transferase</keyword>
<accession>A0A5A7QED6</accession>
<keyword evidence="2" id="KW-1185">Reference proteome</keyword>
<dbReference type="EMBL" id="BKCP01006560">
    <property type="protein sequence ID" value="GER43312.1"/>
    <property type="molecule type" value="Genomic_DNA"/>
</dbReference>
<organism evidence="1 2">
    <name type="scientific">Striga asiatica</name>
    <name type="common">Asiatic witchweed</name>
    <name type="synonym">Buchnera asiatica</name>
    <dbReference type="NCBI Taxonomy" id="4170"/>
    <lineage>
        <taxon>Eukaryota</taxon>
        <taxon>Viridiplantae</taxon>
        <taxon>Streptophyta</taxon>
        <taxon>Embryophyta</taxon>
        <taxon>Tracheophyta</taxon>
        <taxon>Spermatophyta</taxon>
        <taxon>Magnoliopsida</taxon>
        <taxon>eudicotyledons</taxon>
        <taxon>Gunneridae</taxon>
        <taxon>Pentapetalae</taxon>
        <taxon>asterids</taxon>
        <taxon>lamiids</taxon>
        <taxon>Lamiales</taxon>
        <taxon>Orobanchaceae</taxon>
        <taxon>Buchnereae</taxon>
        <taxon>Striga</taxon>
    </lineage>
</organism>
<dbReference type="GO" id="GO:0003964">
    <property type="term" value="F:RNA-directed DNA polymerase activity"/>
    <property type="evidence" value="ECO:0007669"/>
    <property type="project" value="UniProtKB-KW"/>
</dbReference>
<dbReference type="AlphaFoldDB" id="A0A5A7QED6"/>
<evidence type="ECO:0000313" key="2">
    <source>
        <dbReference type="Proteomes" id="UP000325081"/>
    </source>
</evidence>
<sequence>MSYLSKNFRARIPAQEAIAHPDLSSTHHQQLAAHIASKQPVGDAMAWVGPCFHISLPLPTVTAPAQTNQWHPLSISHRRVHLQESCGNLDFQLRKNDFDMGRIVFVLVSKSLGRVLSPAGKEVLIKAVLDALSVFTMACFKLPISVGKEISRMYAQFWWSKGEN</sequence>
<dbReference type="Proteomes" id="UP000325081">
    <property type="component" value="Unassembled WGS sequence"/>
</dbReference>
<name>A0A5A7QED6_STRAF</name>
<proteinExistence type="predicted"/>
<dbReference type="OrthoDB" id="1929473at2759"/>
<protein>
    <submittedName>
        <fullName evidence="1">RNA-directed DNA polymerase (Reversetranscriptase)-related family protein</fullName>
    </submittedName>
</protein>
<keyword evidence="1" id="KW-0695">RNA-directed DNA polymerase</keyword>
<comment type="caution">
    <text evidence="1">The sequence shown here is derived from an EMBL/GenBank/DDBJ whole genome shotgun (WGS) entry which is preliminary data.</text>
</comment>
<keyword evidence="1" id="KW-0548">Nucleotidyltransferase</keyword>
<gene>
    <name evidence="1" type="ORF">STAS_20153</name>
</gene>